<feature type="compositionally biased region" description="Acidic residues" evidence="1">
    <location>
        <begin position="880"/>
        <end position="896"/>
    </location>
</feature>
<evidence type="ECO:0000313" key="4">
    <source>
        <dbReference type="Proteomes" id="UP001642409"/>
    </source>
</evidence>
<protein>
    <submittedName>
        <fullName evidence="3">Hypothetical_protein</fullName>
    </submittedName>
</protein>
<organism evidence="2">
    <name type="scientific">Hexamita inflata</name>
    <dbReference type="NCBI Taxonomy" id="28002"/>
    <lineage>
        <taxon>Eukaryota</taxon>
        <taxon>Metamonada</taxon>
        <taxon>Diplomonadida</taxon>
        <taxon>Hexamitidae</taxon>
        <taxon>Hexamitinae</taxon>
        <taxon>Hexamita</taxon>
    </lineage>
</organism>
<proteinExistence type="predicted"/>
<dbReference type="EMBL" id="CAXDID020000106">
    <property type="protein sequence ID" value="CAL6028079.1"/>
    <property type="molecule type" value="Genomic_DNA"/>
</dbReference>
<evidence type="ECO:0000313" key="2">
    <source>
        <dbReference type="EMBL" id="CAI9959485.1"/>
    </source>
</evidence>
<keyword evidence="4" id="KW-1185">Reference proteome</keyword>
<comment type="caution">
    <text evidence="2">The sequence shown here is derived from an EMBL/GenBank/DDBJ whole genome shotgun (WGS) entry which is preliminary data.</text>
</comment>
<reference evidence="3 4" key="2">
    <citation type="submission" date="2024-07" db="EMBL/GenBank/DDBJ databases">
        <authorList>
            <person name="Akdeniz Z."/>
        </authorList>
    </citation>
    <scope>NUCLEOTIDE SEQUENCE [LARGE SCALE GENOMIC DNA]</scope>
</reference>
<evidence type="ECO:0000313" key="3">
    <source>
        <dbReference type="EMBL" id="CAL6028079.1"/>
    </source>
</evidence>
<accession>A0AA86UIE1</accession>
<feature type="region of interest" description="Disordered" evidence="1">
    <location>
        <begin position="399"/>
        <end position="418"/>
    </location>
</feature>
<sequence length="896" mass="105844">MSSISLKAPPLKSNLSLKSYQQQQVQPSNIQKPAQNGHLTQVNSKWKTKSVSFPFICAESRIRSNMQLSSQNYQSSDSLLRNSIMFFDTRGCEEYKRKENEVQFNHQSNYQLMDQYFKQLRGIFSQQILAVSLTEQKQFDLEMSALYTQTIEQILNQLNELFQFIIQRFIPKSLKIEINKYFTELNEHTNKLLKQVLEPRNLNLICTVQNYGDQMQQIQPQETEQLIAESTRYKKFLNNVKEQQIEVQSAFVTDVNEIIQFEDQVSVLIKQCSGKFDVKILYELVTTVRNFVPIRLFDEQKKYVSQQYSLQILTCINQQNIALIEECNKYLNQFPETSGKAQKYLEIEENIEETLTEALQDPNCDYFRIYAEHINRHTNDKLIFRMEKDTLKSKYNLVKQQKSQQGQRENRADMLVTSRAKSQITQKFDTKRYLEESLPELRARLAPAPTNKPQNVPQNPAETELLAPLPQLEVVTRVDMPAHDPIKWQPPPEGPSKQELNREYREDLAHKREDLVRGNIKQIVRFQYYIQKIQRDLRYARGDDQKKLQSFVDAAKHVQLRRMKYFTTSIYRERIQWFNNEMSDKKYAKLVKKTPSLVLQLKHAYEKYMINYIDLPNTCYQYYVIMYEDLIQQKAYNLIMEYVDFIDIDDYQRGYLVNDYCRASDMVMIMLERVEAEQIKLKSPQAVLFKNLVELEKEFREIISQTTNGLQLELLIDMYDDMRARTPIRLTTKKLMKKSLEKHKRNIIIFTEKYKIPSATEERSIMARVQNAISCTQFHKFSAKYMLLYFDQAQVGLYNMLNYDERPDNEDSYVDDLIEVQTEVKQEVHESGTLFNPNQTLEEIEQEQQRQMAIQFGMLDEVLEQEEAAKKAENEKLGEYGEEDGEAELGAEDDIQ</sequence>
<dbReference type="EMBL" id="CATOUU010000918">
    <property type="protein sequence ID" value="CAI9959485.1"/>
    <property type="molecule type" value="Genomic_DNA"/>
</dbReference>
<feature type="region of interest" description="Disordered" evidence="1">
    <location>
        <begin position="865"/>
        <end position="896"/>
    </location>
</feature>
<name>A0AA86UIE1_9EUKA</name>
<dbReference type="AlphaFoldDB" id="A0AA86UIE1"/>
<gene>
    <name evidence="3" type="ORF">HINF_LOCUS31634</name>
    <name evidence="2" type="ORF">HINF_LOCUS47130</name>
</gene>
<reference evidence="2" key="1">
    <citation type="submission" date="2023-06" db="EMBL/GenBank/DDBJ databases">
        <authorList>
            <person name="Kurt Z."/>
        </authorList>
    </citation>
    <scope>NUCLEOTIDE SEQUENCE</scope>
</reference>
<feature type="compositionally biased region" description="Basic and acidic residues" evidence="1">
    <location>
        <begin position="867"/>
        <end position="879"/>
    </location>
</feature>
<dbReference type="Proteomes" id="UP001642409">
    <property type="component" value="Unassembled WGS sequence"/>
</dbReference>
<evidence type="ECO:0000256" key="1">
    <source>
        <dbReference type="SAM" id="MobiDB-lite"/>
    </source>
</evidence>